<comment type="similarity">
    <text evidence="2">Belongs to the binding-protein-dependent transport system permease family. FecCD subfamily.</text>
</comment>
<feature type="transmembrane region" description="Helical" evidence="8">
    <location>
        <begin position="138"/>
        <end position="158"/>
    </location>
</feature>
<comment type="subcellular location">
    <subcellularLocation>
        <location evidence="1">Cell membrane</location>
        <topology evidence="1">Multi-pass membrane protein</topology>
    </subcellularLocation>
</comment>
<evidence type="ECO:0000256" key="2">
    <source>
        <dbReference type="ARBA" id="ARBA00007935"/>
    </source>
</evidence>
<feature type="transmembrane region" description="Helical" evidence="8">
    <location>
        <begin position="302"/>
        <end position="321"/>
    </location>
</feature>
<reference evidence="9 10" key="1">
    <citation type="journal article" date="2020" name="Nature">
        <title>Bacterial chemolithoautotrophy via manganese oxidation.</title>
        <authorList>
            <person name="Yu H."/>
            <person name="Leadbetter J.R."/>
        </authorList>
    </citation>
    <scope>NUCLEOTIDE SEQUENCE [LARGE SCALE GENOMIC DNA]</scope>
    <source>
        <strain evidence="9 10">Mn-1</strain>
    </source>
</reference>
<dbReference type="FunFam" id="1.10.3470.10:FF:000001">
    <property type="entry name" value="Vitamin B12 ABC transporter permease BtuC"/>
    <property type="match status" value="1"/>
</dbReference>
<dbReference type="Pfam" id="PF01032">
    <property type="entry name" value="FecCD"/>
    <property type="match status" value="1"/>
</dbReference>
<accession>A0A7X6DRC5</accession>
<evidence type="ECO:0000256" key="8">
    <source>
        <dbReference type="SAM" id="Phobius"/>
    </source>
</evidence>
<name>A0A7X6DRC5_9BACT</name>
<evidence type="ECO:0000256" key="1">
    <source>
        <dbReference type="ARBA" id="ARBA00004651"/>
    </source>
</evidence>
<dbReference type="GO" id="GO:0022857">
    <property type="term" value="F:transmembrane transporter activity"/>
    <property type="evidence" value="ECO:0007669"/>
    <property type="project" value="InterPro"/>
</dbReference>
<dbReference type="PANTHER" id="PTHR30472">
    <property type="entry name" value="FERRIC ENTEROBACTIN TRANSPORT SYSTEM PERMEASE PROTEIN"/>
    <property type="match status" value="1"/>
</dbReference>
<evidence type="ECO:0000256" key="4">
    <source>
        <dbReference type="ARBA" id="ARBA00022475"/>
    </source>
</evidence>
<feature type="transmembrane region" description="Helical" evidence="8">
    <location>
        <begin position="333"/>
        <end position="350"/>
    </location>
</feature>
<protein>
    <submittedName>
        <fullName evidence="9">Iron chelate uptake ABC transporter family permease subunit</fullName>
    </submittedName>
</protein>
<evidence type="ECO:0000256" key="3">
    <source>
        <dbReference type="ARBA" id="ARBA00022448"/>
    </source>
</evidence>
<evidence type="ECO:0000313" key="9">
    <source>
        <dbReference type="EMBL" id="NKE71909.1"/>
    </source>
</evidence>
<keyword evidence="10" id="KW-1185">Reference proteome</keyword>
<evidence type="ECO:0000313" key="10">
    <source>
        <dbReference type="Proteomes" id="UP000534783"/>
    </source>
</evidence>
<organism evidence="9 10">
    <name type="scientific">Candidatus Manganitrophus noduliformans</name>
    <dbReference type="NCBI Taxonomy" id="2606439"/>
    <lineage>
        <taxon>Bacteria</taxon>
        <taxon>Pseudomonadati</taxon>
        <taxon>Nitrospirota</taxon>
        <taxon>Nitrospiria</taxon>
        <taxon>Candidatus Troglogloeales</taxon>
        <taxon>Candidatus Manganitrophaceae</taxon>
        <taxon>Candidatus Manganitrophus</taxon>
    </lineage>
</organism>
<feature type="transmembrane region" description="Helical" evidence="8">
    <location>
        <begin position="262"/>
        <end position="290"/>
    </location>
</feature>
<dbReference type="GO" id="GO:0005886">
    <property type="term" value="C:plasma membrane"/>
    <property type="evidence" value="ECO:0007669"/>
    <property type="project" value="UniProtKB-SubCell"/>
</dbReference>
<keyword evidence="4" id="KW-1003">Cell membrane</keyword>
<dbReference type="Gene3D" id="1.10.3470.10">
    <property type="entry name" value="ABC transporter involved in vitamin B12 uptake, BtuC"/>
    <property type="match status" value="1"/>
</dbReference>
<keyword evidence="5 8" id="KW-0812">Transmembrane</keyword>
<feature type="transmembrane region" description="Helical" evidence="8">
    <location>
        <begin position="213"/>
        <end position="234"/>
    </location>
</feature>
<feature type="transmembrane region" description="Helical" evidence="8">
    <location>
        <begin position="21"/>
        <end position="46"/>
    </location>
</feature>
<evidence type="ECO:0000256" key="5">
    <source>
        <dbReference type="ARBA" id="ARBA00022692"/>
    </source>
</evidence>
<dbReference type="GO" id="GO:0033214">
    <property type="term" value="P:siderophore-iron import into cell"/>
    <property type="evidence" value="ECO:0007669"/>
    <property type="project" value="TreeGrafter"/>
</dbReference>
<evidence type="ECO:0000256" key="7">
    <source>
        <dbReference type="ARBA" id="ARBA00023136"/>
    </source>
</evidence>
<feature type="transmembrane region" description="Helical" evidence="8">
    <location>
        <begin position="83"/>
        <end position="100"/>
    </location>
</feature>
<dbReference type="InterPro" id="IPR037294">
    <property type="entry name" value="ABC_BtuC-like"/>
</dbReference>
<keyword evidence="6 8" id="KW-1133">Transmembrane helix</keyword>
<keyword evidence="3" id="KW-0813">Transport</keyword>
<feature type="transmembrane region" description="Helical" evidence="8">
    <location>
        <begin position="112"/>
        <end position="132"/>
    </location>
</feature>
<keyword evidence="7 8" id="KW-0472">Membrane</keyword>
<dbReference type="SUPFAM" id="SSF81345">
    <property type="entry name" value="ABC transporter involved in vitamin B12 uptake, BtuC"/>
    <property type="match status" value="1"/>
</dbReference>
<comment type="caution">
    <text evidence="9">The sequence shown here is derived from an EMBL/GenBank/DDBJ whole genome shotgun (WGS) entry which is preliminary data.</text>
</comment>
<dbReference type="RefSeq" id="WP_168060967.1">
    <property type="nucleotide sequence ID" value="NZ_VTOW01000002.1"/>
</dbReference>
<dbReference type="PANTHER" id="PTHR30472:SF25">
    <property type="entry name" value="ABC TRANSPORTER PERMEASE PROTEIN MJ0876-RELATED"/>
    <property type="match status" value="1"/>
</dbReference>
<dbReference type="AlphaFoldDB" id="A0A7X6DRC5"/>
<dbReference type="EMBL" id="VTOW01000002">
    <property type="protein sequence ID" value="NKE71909.1"/>
    <property type="molecule type" value="Genomic_DNA"/>
</dbReference>
<dbReference type="CDD" id="cd06550">
    <property type="entry name" value="TM_ABC_iron-siderophores_like"/>
    <property type="match status" value="1"/>
</dbReference>
<proteinExistence type="inferred from homology"/>
<evidence type="ECO:0000256" key="6">
    <source>
        <dbReference type="ARBA" id="ARBA00022989"/>
    </source>
</evidence>
<dbReference type="InterPro" id="IPR000522">
    <property type="entry name" value="ABC_transptr_permease_BtuC"/>
</dbReference>
<dbReference type="Proteomes" id="UP000534783">
    <property type="component" value="Unassembled WGS sequence"/>
</dbReference>
<sequence length="358" mass="37456">MRPSPLTLPLRCTLPSFWPKAGLLSMLLLLLAGMIVVATAVGSVAVPLPVVARLILNQLPFIHLAGWEASQEIIILTVRLPRVLLAALIGGGLAVSGAAMQGLFRNPMADPGVIGLSGGAALGAVIALGSGLAFHHHLILPAFAFAGAFGTVLLVYRIATRDGKTPVTTFLLSGMAVGIFMVSMMSLILSRLTSVAVVGEILFWLMGGLDARGWIHLKVAFVPILLGSAGLLFFARDLNLLALEGEEGAAALGMRVKSVQRFLLLLSSLVTGAAVAFTGTIAFVGLIIPHVVRLIIGPDHRILLPASFLAGGVFLVGADLLARVVISPEELRLGTITSLVGVPFFLYLLHKGIRDGGR</sequence>
<gene>
    <name evidence="9" type="ORF">MNODULE_14265</name>
</gene>
<feature type="transmembrane region" description="Helical" evidence="8">
    <location>
        <begin position="170"/>
        <end position="193"/>
    </location>
</feature>